<name>A0A1H6P5U2_9PSED</name>
<sequence>MPLKRPQRPLTQDPDNLSVTFIPYLLPPLASGEYRISASQTVKVGGAKPVPFESFQDFVVLGARYRLDPTLLNSQSPCNGARGDFSRQLPHVVLNAATLPWQRSPFVKPPVTGEAPPSWLAVLLFDENDPPPDLQPMTMANLRGSDKVFFPLCSMEPGEKDTDPVTVIDVDIDLFNAIAPSLNDLRWNAHVRRVDPQAKASLDNSLPQLDYAVVVGNRLPAAGHSSVAHLVSLENFAPYLPGDEGEPSEALPDGTRTVRLVSLANWTFNCRDGQQSFAQLFKALKTTALCMPWNADSATDTGSDKLVENAFGLGYSAMNHTLRNGEQSVSWYRGPLLPVSTTSMPKSSASHADELLRYDPDSGMFDVSYSAAWQLGRLLALQNSSFASTLYRWKLGHTQQQLQDWANNDLDSALADLSLSAAPGQATGSRVERVLFDLLEQAVADLTESIITEKN</sequence>
<accession>A0A1H6P5U2</accession>
<organism evidence="1 2">
    <name type="scientific">Pseudomonas asplenii</name>
    <dbReference type="NCBI Taxonomy" id="53407"/>
    <lineage>
        <taxon>Bacteria</taxon>
        <taxon>Pseudomonadati</taxon>
        <taxon>Pseudomonadota</taxon>
        <taxon>Gammaproteobacteria</taxon>
        <taxon>Pseudomonadales</taxon>
        <taxon>Pseudomonadaceae</taxon>
        <taxon>Pseudomonas</taxon>
    </lineage>
</organism>
<dbReference type="AlphaFoldDB" id="A0A1H6P5U2"/>
<reference evidence="1 2" key="1">
    <citation type="submission" date="2016-10" db="EMBL/GenBank/DDBJ databases">
        <authorList>
            <person name="de Groot N.N."/>
        </authorList>
    </citation>
    <scope>NUCLEOTIDE SEQUENCE [LARGE SCALE GENOMIC DNA]</scope>
    <source>
        <strain evidence="1 2">LMG 2158</strain>
    </source>
</reference>
<proteinExistence type="predicted"/>
<dbReference type="Proteomes" id="UP000182272">
    <property type="component" value="Chromosome I"/>
</dbReference>
<gene>
    <name evidence="1" type="ORF">SAMN05216581_4774</name>
</gene>
<evidence type="ECO:0000313" key="2">
    <source>
        <dbReference type="Proteomes" id="UP000182272"/>
    </source>
</evidence>
<dbReference type="OrthoDB" id="4846903at2"/>
<evidence type="ECO:0000313" key="1">
    <source>
        <dbReference type="EMBL" id="SEI22303.1"/>
    </source>
</evidence>
<dbReference type="RefSeq" id="WP_026007489.1">
    <property type="nucleotide sequence ID" value="NZ_LT629972.1"/>
</dbReference>
<protein>
    <submittedName>
        <fullName evidence="1">Uncharacterized protein</fullName>
    </submittedName>
</protein>
<dbReference type="EMBL" id="LT629972">
    <property type="protein sequence ID" value="SEI22303.1"/>
    <property type="molecule type" value="Genomic_DNA"/>
</dbReference>